<organism evidence="8 9">
    <name type="scientific">SAR324 cluster bacterium</name>
    <dbReference type="NCBI Taxonomy" id="2024889"/>
    <lineage>
        <taxon>Bacteria</taxon>
        <taxon>Deltaproteobacteria</taxon>
        <taxon>SAR324 cluster</taxon>
    </lineage>
</organism>
<dbReference type="Gene3D" id="2.30.30.790">
    <property type="match status" value="1"/>
</dbReference>
<dbReference type="PANTHER" id="PTHR15680">
    <property type="entry name" value="RIBOSOMAL PROTEIN L19"/>
    <property type="match status" value="1"/>
</dbReference>
<evidence type="ECO:0000256" key="5">
    <source>
        <dbReference type="HAMAP-Rule" id="MF_00402"/>
    </source>
</evidence>
<keyword evidence="2 5" id="KW-0689">Ribosomal protein</keyword>
<dbReference type="AlphaFoldDB" id="A0A7X9FTK0"/>
<dbReference type="Proteomes" id="UP000524246">
    <property type="component" value="Unassembled WGS sequence"/>
</dbReference>
<dbReference type="InterPro" id="IPR018257">
    <property type="entry name" value="Ribosomal_bL19_CS"/>
</dbReference>
<comment type="similarity">
    <text evidence="1 5 6">Belongs to the bacterial ribosomal protein bL19 family.</text>
</comment>
<dbReference type="InterPro" id="IPR008991">
    <property type="entry name" value="Translation_prot_SH3-like_sf"/>
</dbReference>
<evidence type="ECO:0000256" key="1">
    <source>
        <dbReference type="ARBA" id="ARBA00005781"/>
    </source>
</evidence>
<accession>A0A7X9FTK0</accession>
<dbReference type="HAMAP" id="MF_00402">
    <property type="entry name" value="Ribosomal_bL19"/>
    <property type="match status" value="1"/>
</dbReference>
<dbReference type="InterPro" id="IPR001857">
    <property type="entry name" value="Ribosomal_bL19"/>
</dbReference>
<evidence type="ECO:0000313" key="8">
    <source>
        <dbReference type="EMBL" id="NMC63633.1"/>
    </source>
</evidence>
<dbReference type="EMBL" id="JAAZON010000490">
    <property type="protein sequence ID" value="NMC63633.1"/>
    <property type="molecule type" value="Genomic_DNA"/>
</dbReference>
<dbReference type="GO" id="GO:0022625">
    <property type="term" value="C:cytosolic large ribosomal subunit"/>
    <property type="evidence" value="ECO:0007669"/>
    <property type="project" value="TreeGrafter"/>
</dbReference>
<evidence type="ECO:0000256" key="4">
    <source>
        <dbReference type="ARBA" id="ARBA00035171"/>
    </source>
</evidence>
<evidence type="ECO:0000256" key="2">
    <source>
        <dbReference type="ARBA" id="ARBA00022980"/>
    </source>
</evidence>
<evidence type="ECO:0000256" key="6">
    <source>
        <dbReference type="RuleBase" id="RU000559"/>
    </source>
</evidence>
<sequence length="145" mass="16247">MCANCGKLMSEIEMSSLKKELPEFRTGDTVKVHARIVEGAKERIQIFEGIVTKRNKANQPSATFTVRKVSSNIGVERTFLLHSPRVEKIEVVGKGKIKRARLFYLRPLRGKAARIKSRYLAKQSGSTSTQENPPSDEASDQQVTE</sequence>
<dbReference type="PIRSF" id="PIRSF002191">
    <property type="entry name" value="Ribosomal_L19"/>
    <property type="match status" value="1"/>
</dbReference>
<dbReference type="PANTHER" id="PTHR15680:SF9">
    <property type="entry name" value="LARGE RIBOSOMAL SUBUNIT PROTEIN BL19M"/>
    <property type="match status" value="1"/>
</dbReference>
<proteinExistence type="inferred from homology"/>
<evidence type="ECO:0000313" key="9">
    <source>
        <dbReference type="Proteomes" id="UP000524246"/>
    </source>
</evidence>
<dbReference type="PRINTS" id="PR00061">
    <property type="entry name" value="RIBOSOMALL19"/>
</dbReference>
<comment type="function">
    <text evidence="5 6">This protein is located at the 30S-50S ribosomal subunit interface and may play a role in the structure and function of the aminoacyl-tRNA binding site.</text>
</comment>
<gene>
    <name evidence="5 8" type="primary">rplS</name>
    <name evidence="8" type="ORF">GYA55_10775</name>
</gene>
<dbReference type="PROSITE" id="PS01015">
    <property type="entry name" value="RIBOSOMAL_L19"/>
    <property type="match status" value="1"/>
</dbReference>
<evidence type="ECO:0000256" key="7">
    <source>
        <dbReference type="SAM" id="MobiDB-lite"/>
    </source>
</evidence>
<dbReference type="GO" id="GO:0003735">
    <property type="term" value="F:structural constituent of ribosome"/>
    <property type="evidence" value="ECO:0007669"/>
    <property type="project" value="InterPro"/>
</dbReference>
<reference evidence="8 9" key="1">
    <citation type="journal article" date="2020" name="Biotechnol. Biofuels">
        <title>New insights from the biogas microbiome by comprehensive genome-resolved metagenomics of nearly 1600 species originating from multiple anaerobic digesters.</title>
        <authorList>
            <person name="Campanaro S."/>
            <person name="Treu L."/>
            <person name="Rodriguez-R L.M."/>
            <person name="Kovalovszki A."/>
            <person name="Ziels R.M."/>
            <person name="Maus I."/>
            <person name="Zhu X."/>
            <person name="Kougias P.G."/>
            <person name="Basile A."/>
            <person name="Luo G."/>
            <person name="Schluter A."/>
            <person name="Konstantinidis K.T."/>
            <person name="Angelidaki I."/>
        </authorList>
    </citation>
    <scope>NUCLEOTIDE SEQUENCE [LARGE SCALE GENOMIC DNA]</scope>
    <source>
        <strain evidence="8">AS27yjCOA_65</strain>
    </source>
</reference>
<evidence type="ECO:0000256" key="3">
    <source>
        <dbReference type="ARBA" id="ARBA00023274"/>
    </source>
</evidence>
<dbReference type="InterPro" id="IPR038657">
    <property type="entry name" value="Ribosomal_bL19_sf"/>
</dbReference>
<keyword evidence="3 5" id="KW-0687">Ribonucleoprotein</keyword>
<feature type="compositionally biased region" description="Polar residues" evidence="7">
    <location>
        <begin position="123"/>
        <end position="133"/>
    </location>
</feature>
<name>A0A7X9FTK0_9DELT</name>
<comment type="caution">
    <text evidence="8">The sequence shown here is derived from an EMBL/GenBank/DDBJ whole genome shotgun (WGS) entry which is preliminary data.</text>
</comment>
<protein>
    <recommendedName>
        <fullName evidence="4 5">Large ribosomal subunit protein bL19</fullName>
    </recommendedName>
</protein>
<dbReference type="Pfam" id="PF01245">
    <property type="entry name" value="Ribosomal_L19"/>
    <property type="match status" value="1"/>
</dbReference>
<dbReference type="SUPFAM" id="SSF50104">
    <property type="entry name" value="Translation proteins SH3-like domain"/>
    <property type="match status" value="1"/>
</dbReference>
<feature type="region of interest" description="Disordered" evidence="7">
    <location>
        <begin position="119"/>
        <end position="145"/>
    </location>
</feature>
<dbReference type="GO" id="GO:0006412">
    <property type="term" value="P:translation"/>
    <property type="evidence" value="ECO:0007669"/>
    <property type="project" value="UniProtKB-UniRule"/>
</dbReference>
<dbReference type="NCBIfam" id="TIGR01024">
    <property type="entry name" value="rplS_bact"/>
    <property type="match status" value="1"/>
</dbReference>